<feature type="compositionally biased region" description="Acidic residues" evidence="1">
    <location>
        <begin position="106"/>
        <end position="118"/>
    </location>
</feature>
<gene>
    <name evidence="3" type="ORF">GCM10023321_19200</name>
</gene>
<accession>A0ABP9PY01</accession>
<feature type="signal peptide" evidence="2">
    <location>
        <begin position="1"/>
        <end position="27"/>
    </location>
</feature>
<evidence type="ECO:0000313" key="3">
    <source>
        <dbReference type="EMBL" id="GAA5151710.1"/>
    </source>
</evidence>
<keyword evidence="4" id="KW-1185">Reference proteome</keyword>
<reference evidence="4" key="1">
    <citation type="journal article" date="2019" name="Int. J. Syst. Evol. Microbiol.">
        <title>The Global Catalogue of Microorganisms (GCM) 10K type strain sequencing project: providing services to taxonomists for standard genome sequencing and annotation.</title>
        <authorList>
            <consortium name="The Broad Institute Genomics Platform"/>
            <consortium name="The Broad Institute Genome Sequencing Center for Infectious Disease"/>
            <person name="Wu L."/>
            <person name="Ma J."/>
        </authorList>
    </citation>
    <scope>NUCLEOTIDE SEQUENCE [LARGE SCALE GENOMIC DNA]</scope>
    <source>
        <strain evidence="4">JCM 18303</strain>
    </source>
</reference>
<dbReference type="Proteomes" id="UP001428817">
    <property type="component" value="Unassembled WGS sequence"/>
</dbReference>
<feature type="region of interest" description="Disordered" evidence="1">
    <location>
        <begin position="98"/>
        <end position="118"/>
    </location>
</feature>
<evidence type="ECO:0000256" key="1">
    <source>
        <dbReference type="SAM" id="MobiDB-lite"/>
    </source>
</evidence>
<evidence type="ECO:0000313" key="4">
    <source>
        <dbReference type="Proteomes" id="UP001428817"/>
    </source>
</evidence>
<organism evidence="3 4">
    <name type="scientific">Pseudonocardia eucalypti</name>
    <dbReference type="NCBI Taxonomy" id="648755"/>
    <lineage>
        <taxon>Bacteria</taxon>
        <taxon>Bacillati</taxon>
        <taxon>Actinomycetota</taxon>
        <taxon>Actinomycetes</taxon>
        <taxon>Pseudonocardiales</taxon>
        <taxon>Pseudonocardiaceae</taxon>
        <taxon>Pseudonocardia</taxon>
    </lineage>
</organism>
<name>A0ABP9PY01_9PSEU</name>
<feature type="chain" id="PRO_5047207602" evidence="2">
    <location>
        <begin position="28"/>
        <end position="118"/>
    </location>
</feature>
<sequence>MVSGAAVAAGALVVTLSLSPFAPLASAASGSFTYTASDGKPRTSSAAGNNFCIALPNASGPVKNRTNADIELYSTPKCDQGSDFETIGAGETKNVPSFQGIKWVDSGDDEDEGGDDDD</sequence>
<keyword evidence="2" id="KW-0732">Signal</keyword>
<evidence type="ECO:0000256" key="2">
    <source>
        <dbReference type="SAM" id="SignalP"/>
    </source>
</evidence>
<protein>
    <submittedName>
        <fullName evidence="3">Uncharacterized protein</fullName>
    </submittedName>
</protein>
<dbReference type="EMBL" id="BAABJP010000007">
    <property type="protein sequence ID" value="GAA5151710.1"/>
    <property type="molecule type" value="Genomic_DNA"/>
</dbReference>
<comment type="caution">
    <text evidence="3">The sequence shown here is derived from an EMBL/GenBank/DDBJ whole genome shotgun (WGS) entry which is preliminary data.</text>
</comment>
<proteinExistence type="predicted"/>